<feature type="compositionally biased region" description="Polar residues" evidence="1">
    <location>
        <begin position="224"/>
        <end position="241"/>
    </location>
</feature>
<feature type="non-terminal residue" evidence="2">
    <location>
        <position position="265"/>
    </location>
</feature>
<protein>
    <submittedName>
        <fullName evidence="2">Uncharacterized protein</fullName>
    </submittedName>
</protein>
<sequence>SSLPVAATGGPTGRRILPSISHIMDPPPLSQSLALIDTIPQIFLDPQISNSVISQVQIPFQAPELETFLAQPEIRGSLSAFIDNLKKSKAENEAVKNLEDGEITETVEIIPTVHTQKQVNGKIGNNPEQIHCSNSNRQTEPPLGPIMVNSSDKIGSNGLSCSLKSVLPSPETSSPKSSPTAAKIALLTPQHPNGPHDQVGLVQSQDQVLGQSLFLGHNKYGPSTDHNFTNNSLNPGTSPQPNFNLQPIISYSPALGLPLYGPANP</sequence>
<evidence type="ECO:0000313" key="2">
    <source>
        <dbReference type="EMBL" id="CAA0826249.1"/>
    </source>
</evidence>
<keyword evidence="3" id="KW-1185">Reference proteome</keyword>
<reference evidence="2" key="1">
    <citation type="submission" date="2019-12" db="EMBL/GenBank/DDBJ databases">
        <authorList>
            <person name="Scholes J."/>
        </authorList>
    </citation>
    <scope>NUCLEOTIDE SEQUENCE</scope>
</reference>
<dbReference type="AlphaFoldDB" id="A0A9N7N3X9"/>
<comment type="caution">
    <text evidence="2">The sequence shown here is derived from an EMBL/GenBank/DDBJ whole genome shotgun (WGS) entry which is preliminary data.</text>
</comment>
<feature type="region of interest" description="Disordered" evidence="1">
    <location>
        <begin position="221"/>
        <end position="241"/>
    </location>
</feature>
<organism evidence="2 3">
    <name type="scientific">Striga hermonthica</name>
    <name type="common">Purple witchweed</name>
    <name type="synonym">Buchnera hermonthica</name>
    <dbReference type="NCBI Taxonomy" id="68872"/>
    <lineage>
        <taxon>Eukaryota</taxon>
        <taxon>Viridiplantae</taxon>
        <taxon>Streptophyta</taxon>
        <taxon>Embryophyta</taxon>
        <taxon>Tracheophyta</taxon>
        <taxon>Spermatophyta</taxon>
        <taxon>Magnoliopsida</taxon>
        <taxon>eudicotyledons</taxon>
        <taxon>Gunneridae</taxon>
        <taxon>Pentapetalae</taxon>
        <taxon>asterids</taxon>
        <taxon>lamiids</taxon>
        <taxon>Lamiales</taxon>
        <taxon>Orobanchaceae</taxon>
        <taxon>Buchnereae</taxon>
        <taxon>Striga</taxon>
    </lineage>
</organism>
<dbReference type="EMBL" id="CACSLK010027388">
    <property type="protein sequence ID" value="CAA0826249.1"/>
    <property type="molecule type" value="Genomic_DNA"/>
</dbReference>
<evidence type="ECO:0000313" key="3">
    <source>
        <dbReference type="Proteomes" id="UP001153555"/>
    </source>
</evidence>
<evidence type="ECO:0000256" key="1">
    <source>
        <dbReference type="SAM" id="MobiDB-lite"/>
    </source>
</evidence>
<gene>
    <name evidence="2" type="ORF">SHERM_22632</name>
</gene>
<proteinExistence type="predicted"/>
<name>A0A9N7N3X9_STRHE</name>
<dbReference type="Proteomes" id="UP001153555">
    <property type="component" value="Unassembled WGS sequence"/>
</dbReference>
<accession>A0A9N7N3X9</accession>
<feature type="non-terminal residue" evidence="2">
    <location>
        <position position="1"/>
    </location>
</feature>